<name>A0A4U6X0D4_9PEZI</name>
<dbReference type="EMBL" id="PJEX01001011">
    <property type="protein sequence ID" value="TKW48454.1"/>
    <property type="molecule type" value="Genomic_DNA"/>
</dbReference>
<evidence type="ECO:0000313" key="3">
    <source>
        <dbReference type="Proteomes" id="UP000310108"/>
    </source>
</evidence>
<accession>A0A4U6X0D4</accession>
<proteinExistence type="predicted"/>
<dbReference type="Proteomes" id="UP000310108">
    <property type="component" value="Unassembled WGS sequence"/>
</dbReference>
<keyword evidence="3" id="KW-1185">Reference proteome</keyword>
<evidence type="ECO:0000256" key="1">
    <source>
        <dbReference type="SAM" id="MobiDB-lite"/>
    </source>
</evidence>
<sequence length="114" mass="13037">MAVVLRRAPGRHRRPGLFPGADRRQSRSSGGRSSRACRRSSFVDHRFLGKGGRSPRVAWLTVVMRRCVEAACMKFSRWLSRIKGDNKACCCKSTKPTRSFLCASNREVDRRRRL</sequence>
<dbReference type="AlphaFoldDB" id="A0A4U6X0D4"/>
<evidence type="ECO:0000313" key="2">
    <source>
        <dbReference type="EMBL" id="TKW48454.1"/>
    </source>
</evidence>
<protein>
    <submittedName>
        <fullName evidence="2">Uncharacterized protein</fullName>
    </submittedName>
</protein>
<organism evidence="2 3">
    <name type="scientific">Colletotrichum tanaceti</name>
    <dbReference type="NCBI Taxonomy" id="1306861"/>
    <lineage>
        <taxon>Eukaryota</taxon>
        <taxon>Fungi</taxon>
        <taxon>Dikarya</taxon>
        <taxon>Ascomycota</taxon>
        <taxon>Pezizomycotina</taxon>
        <taxon>Sordariomycetes</taxon>
        <taxon>Hypocreomycetidae</taxon>
        <taxon>Glomerellales</taxon>
        <taxon>Glomerellaceae</taxon>
        <taxon>Colletotrichum</taxon>
        <taxon>Colletotrichum destructivum species complex</taxon>
    </lineage>
</organism>
<reference evidence="2 3" key="1">
    <citation type="journal article" date="2019" name="PLoS ONE">
        <title>Comparative genome analysis indicates high evolutionary potential of pathogenicity genes in Colletotrichum tanaceti.</title>
        <authorList>
            <person name="Lelwala R.V."/>
            <person name="Korhonen P.K."/>
            <person name="Young N.D."/>
            <person name="Scott J.B."/>
            <person name="Ades P.A."/>
            <person name="Gasser R.B."/>
            <person name="Taylor P.W.J."/>
        </authorList>
    </citation>
    <scope>NUCLEOTIDE SEQUENCE [LARGE SCALE GENOMIC DNA]</scope>
    <source>
        <strain evidence="2">BRIP57314</strain>
    </source>
</reference>
<comment type="caution">
    <text evidence="2">The sequence shown here is derived from an EMBL/GenBank/DDBJ whole genome shotgun (WGS) entry which is preliminary data.</text>
</comment>
<gene>
    <name evidence="2" type="ORF">CTA1_7296</name>
</gene>
<feature type="region of interest" description="Disordered" evidence="1">
    <location>
        <begin position="1"/>
        <end position="37"/>
    </location>
</feature>